<feature type="transmembrane region" description="Helical" evidence="1">
    <location>
        <begin position="43"/>
        <end position="66"/>
    </location>
</feature>
<keyword evidence="1" id="KW-0472">Membrane</keyword>
<gene>
    <name evidence="2" type="ORF">H9660_01350</name>
</gene>
<accession>A0ABR8Q031</accession>
<dbReference type="Proteomes" id="UP000640335">
    <property type="component" value="Unassembled WGS sequence"/>
</dbReference>
<keyword evidence="1" id="KW-0812">Transmembrane</keyword>
<name>A0ABR8Q031_9CLOT</name>
<feature type="transmembrane region" description="Helical" evidence="1">
    <location>
        <begin position="72"/>
        <end position="91"/>
    </location>
</feature>
<keyword evidence="3" id="KW-1185">Reference proteome</keyword>
<organism evidence="2 3">
    <name type="scientific">Clostridium gallinarum</name>
    <dbReference type="NCBI Taxonomy" id="2762246"/>
    <lineage>
        <taxon>Bacteria</taxon>
        <taxon>Bacillati</taxon>
        <taxon>Bacillota</taxon>
        <taxon>Clostridia</taxon>
        <taxon>Eubacteriales</taxon>
        <taxon>Clostridiaceae</taxon>
        <taxon>Clostridium</taxon>
    </lineage>
</organism>
<evidence type="ECO:0000256" key="1">
    <source>
        <dbReference type="SAM" id="Phobius"/>
    </source>
</evidence>
<protein>
    <submittedName>
        <fullName evidence="2">Uncharacterized protein</fullName>
    </submittedName>
</protein>
<comment type="caution">
    <text evidence="2">The sequence shown here is derived from an EMBL/GenBank/DDBJ whole genome shotgun (WGS) entry which is preliminary data.</text>
</comment>
<sequence length="95" mass="10190">MSKRKHRERYNDCCCKPVCCEPVCCEQTCCQTSGNSCCGSGNIFGGLNSCITPIIFLLIACGSGVLNNNCSFLIILLFLLCGGCFGSLFGGDSYY</sequence>
<dbReference type="RefSeq" id="WP_191747779.1">
    <property type="nucleotide sequence ID" value="NZ_JACSQZ010000003.1"/>
</dbReference>
<keyword evidence="1" id="KW-1133">Transmembrane helix</keyword>
<evidence type="ECO:0000313" key="2">
    <source>
        <dbReference type="EMBL" id="MBD7913786.1"/>
    </source>
</evidence>
<evidence type="ECO:0000313" key="3">
    <source>
        <dbReference type="Proteomes" id="UP000640335"/>
    </source>
</evidence>
<proteinExistence type="predicted"/>
<dbReference type="EMBL" id="JACSQZ010000003">
    <property type="protein sequence ID" value="MBD7913786.1"/>
    <property type="molecule type" value="Genomic_DNA"/>
</dbReference>
<reference evidence="2 3" key="1">
    <citation type="submission" date="2020-08" db="EMBL/GenBank/DDBJ databases">
        <title>A Genomic Blueprint of the Chicken Gut Microbiome.</title>
        <authorList>
            <person name="Gilroy R."/>
            <person name="Ravi A."/>
            <person name="Getino M."/>
            <person name="Pursley I."/>
            <person name="Horton D.L."/>
            <person name="Alikhan N.-F."/>
            <person name="Baker D."/>
            <person name="Gharbi K."/>
            <person name="Hall N."/>
            <person name="Watson M."/>
            <person name="Adriaenssens E.M."/>
            <person name="Foster-Nyarko E."/>
            <person name="Jarju S."/>
            <person name="Secka A."/>
            <person name="Antonio M."/>
            <person name="Oren A."/>
            <person name="Chaudhuri R."/>
            <person name="La Ragione R.M."/>
            <person name="Hildebrand F."/>
            <person name="Pallen M.J."/>
        </authorList>
    </citation>
    <scope>NUCLEOTIDE SEQUENCE [LARGE SCALE GENOMIC DNA]</scope>
    <source>
        <strain evidence="2 3">Sa3CUN1</strain>
    </source>
</reference>